<name>A0AAV5AQM3_9AGAM</name>
<protein>
    <submittedName>
        <fullName evidence="4">Uncharacterized protein</fullName>
    </submittedName>
</protein>
<dbReference type="PROSITE" id="PS00108">
    <property type="entry name" value="PROTEIN_KINASE_ST"/>
    <property type="match status" value="1"/>
</dbReference>
<dbReference type="PROSITE" id="PS50011">
    <property type="entry name" value="PROTEIN_KINASE_DOM"/>
    <property type="match status" value="1"/>
</dbReference>
<dbReference type="SUPFAM" id="SSF56112">
    <property type="entry name" value="Protein kinase-like (PK-like)"/>
    <property type="match status" value="1"/>
</dbReference>
<feature type="region of interest" description="Disordered" evidence="1">
    <location>
        <begin position="271"/>
        <end position="305"/>
    </location>
</feature>
<dbReference type="Gene3D" id="3.90.810.10">
    <property type="entry name" value="CRIB domain"/>
    <property type="match status" value="1"/>
</dbReference>
<sequence>MLESFGLGLKHQSSDSVESFVSPSARIAETPWFNSDHEPSSPLHRLRSSFGRGKKRLQLPPIHPEIVIQTASVNFIRPRLLGTPTCRRIYLTTTKRTLSLHHHPEQTIPFDIIVRDKITHVERVPIKLNCMEVLTKAGRPYYFAFDIEDDLYSWITDLSPATAPTNFRHIVHVEHDKANSELKGLPSGWENEFSLYNMALPEIKPEHFELKRDFNERLSYISNVSVDEFDLDEEEEVAQILSAERVNMDNHLLHVPSRNLALRIITDNLYQRPDRQDGGQHASPSTPALTIDTSPTPITPALHTPFRESPYRYRDSDAEDLTGQVKKLGQWAYAHGGCADIWQAVWQNGTTPPVQVAVKVLRVLNQDAEVREKVLRCEGFGEFPSMVSAWYENGHIMSYLQKLGEMATVQKRLKLLIDVACGLNYRELTSYFPVHSFLTSDAVHTFSFPLDGANIVHGDLKGANILVNANGEAALADFGLSAVIAVAGQPSTFTSNGGGSVRWMAPELLSGSETIIKTCASDIYSFGSVMLEVLTGEKPYKHLINDMQVITAIHQRIKPERPTKPSVEPIWGLMERCWNDEPADRPVMSIALLQLERYYHERKRSIFHE</sequence>
<gene>
    <name evidence="4" type="ORF">Clacol_010397</name>
</gene>
<dbReference type="InterPro" id="IPR036936">
    <property type="entry name" value="CRIB_dom_sf"/>
</dbReference>
<dbReference type="AlphaFoldDB" id="A0AAV5AQM3"/>
<dbReference type="SMART" id="SM00220">
    <property type="entry name" value="S_TKc"/>
    <property type="match status" value="1"/>
</dbReference>
<evidence type="ECO:0000313" key="4">
    <source>
        <dbReference type="EMBL" id="GJJ16117.1"/>
    </source>
</evidence>
<dbReference type="InterPro" id="IPR000095">
    <property type="entry name" value="CRIB_dom"/>
</dbReference>
<dbReference type="InterPro" id="IPR000719">
    <property type="entry name" value="Prot_kinase_dom"/>
</dbReference>
<dbReference type="GO" id="GO:0005524">
    <property type="term" value="F:ATP binding"/>
    <property type="evidence" value="ECO:0007669"/>
    <property type="project" value="InterPro"/>
</dbReference>
<feature type="domain" description="Protein kinase" evidence="2">
    <location>
        <begin position="311"/>
        <end position="599"/>
    </location>
</feature>
<feature type="domain" description="CRIB" evidence="3">
    <location>
        <begin position="161"/>
        <end position="174"/>
    </location>
</feature>
<dbReference type="Pfam" id="PF07714">
    <property type="entry name" value="PK_Tyr_Ser-Thr"/>
    <property type="match status" value="1"/>
</dbReference>
<accession>A0AAV5AQM3</accession>
<dbReference type="InterPro" id="IPR011009">
    <property type="entry name" value="Kinase-like_dom_sf"/>
</dbReference>
<dbReference type="InterPro" id="IPR051681">
    <property type="entry name" value="Ser/Thr_Kinases-Pseudokinases"/>
</dbReference>
<organism evidence="4 5">
    <name type="scientific">Clathrus columnatus</name>
    <dbReference type="NCBI Taxonomy" id="1419009"/>
    <lineage>
        <taxon>Eukaryota</taxon>
        <taxon>Fungi</taxon>
        <taxon>Dikarya</taxon>
        <taxon>Basidiomycota</taxon>
        <taxon>Agaricomycotina</taxon>
        <taxon>Agaricomycetes</taxon>
        <taxon>Phallomycetidae</taxon>
        <taxon>Phallales</taxon>
        <taxon>Clathraceae</taxon>
        <taxon>Clathrus</taxon>
    </lineage>
</organism>
<dbReference type="EMBL" id="BPWL01000013">
    <property type="protein sequence ID" value="GJJ16117.1"/>
    <property type="molecule type" value="Genomic_DNA"/>
</dbReference>
<proteinExistence type="predicted"/>
<dbReference type="InterPro" id="IPR008271">
    <property type="entry name" value="Ser/Thr_kinase_AS"/>
</dbReference>
<dbReference type="Gene3D" id="1.10.510.10">
    <property type="entry name" value="Transferase(Phosphotransferase) domain 1"/>
    <property type="match status" value="1"/>
</dbReference>
<keyword evidence="5" id="KW-1185">Reference proteome</keyword>
<dbReference type="Proteomes" id="UP001050691">
    <property type="component" value="Unassembled WGS sequence"/>
</dbReference>
<dbReference type="SUPFAM" id="SSF50729">
    <property type="entry name" value="PH domain-like"/>
    <property type="match status" value="1"/>
</dbReference>
<comment type="caution">
    <text evidence="4">The sequence shown here is derived from an EMBL/GenBank/DDBJ whole genome shotgun (WGS) entry which is preliminary data.</text>
</comment>
<dbReference type="GO" id="GO:0004674">
    <property type="term" value="F:protein serine/threonine kinase activity"/>
    <property type="evidence" value="ECO:0007669"/>
    <property type="project" value="TreeGrafter"/>
</dbReference>
<reference evidence="4" key="1">
    <citation type="submission" date="2021-10" db="EMBL/GenBank/DDBJ databases">
        <title>De novo Genome Assembly of Clathrus columnatus (Basidiomycota, Fungi) Using Illumina and Nanopore Sequence Data.</title>
        <authorList>
            <person name="Ogiso-Tanaka E."/>
            <person name="Itagaki H."/>
            <person name="Hosoya T."/>
            <person name="Hosaka K."/>
        </authorList>
    </citation>
    <scope>NUCLEOTIDE SEQUENCE</scope>
    <source>
        <strain evidence="4">MO-923</strain>
    </source>
</reference>
<dbReference type="PROSITE" id="PS50108">
    <property type="entry name" value="CRIB"/>
    <property type="match status" value="1"/>
</dbReference>
<feature type="compositionally biased region" description="Polar residues" evidence="1">
    <location>
        <begin position="282"/>
        <end position="296"/>
    </location>
</feature>
<dbReference type="PANTHER" id="PTHR44329">
    <property type="entry name" value="SERINE/THREONINE-PROTEIN KINASE TNNI3K-RELATED"/>
    <property type="match status" value="1"/>
</dbReference>
<dbReference type="InterPro" id="IPR001245">
    <property type="entry name" value="Ser-Thr/Tyr_kinase_cat_dom"/>
</dbReference>
<evidence type="ECO:0000259" key="2">
    <source>
        <dbReference type="PROSITE" id="PS50011"/>
    </source>
</evidence>
<evidence type="ECO:0000256" key="1">
    <source>
        <dbReference type="SAM" id="MobiDB-lite"/>
    </source>
</evidence>
<dbReference type="Pfam" id="PF00786">
    <property type="entry name" value="PBD"/>
    <property type="match status" value="1"/>
</dbReference>
<evidence type="ECO:0000313" key="5">
    <source>
        <dbReference type="Proteomes" id="UP001050691"/>
    </source>
</evidence>
<evidence type="ECO:0000259" key="3">
    <source>
        <dbReference type="PROSITE" id="PS50108"/>
    </source>
</evidence>